<feature type="region of interest" description="Disordered" evidence="1">
    <location>
        <begin position="74"/>
        <end position="95"/>
    </location>
</feature>
<protein>
    <submittedName>
        <fullName evidence="2">Uncharacterized protein</fullName>
    </submittedName>
</protein>
<dbReference type="EMBL" id="KZ678130">
    <property type="protein sequence ID" value="PSN71831.1"/>
    <property type="molecule type" value="Genomic_DNA"/>
</dbReference>
<proteinExistence type="predicted"/>
<gene>
    <name evidence="2" type="ORF">BS50DRAFT_629958</name>
</gene>
<feature type="region of interest" description="Disordered" evidence="1">
    <location>
        <begin position="189"/>
        <end position="226"/>
    </location>
</feature>
<dbReference type="Proteomes" id="UP000240883">
    <property type="component" value="Unassembled WGS sequence"/>
</dbReference>
<evidence type="ECO:0000313" key="2">
    <source>
        <dbReference type="EMBL" id="PSN71831.1"/>
    </source>
</evidence>
<sequence>MSTTSHNMTSSQIKANSGGKLPQSILDVLSQHDVLQFKSKQDDDAYPKLLDDCYSALAIQCERLGAKLKNLQKQSVQLQRDPKSSQQDRSRVDKDLKNASDAYRDLLECCSSVYAIRDEQLRLNLKESEKFLAKLEQSFKTLDLQSSQQQEQNAVDDPIDALLAEHERLRLNFKEMQVFLAMIEAMSRPELEDDDPNSEDEFGSEDEELVSENDEPESDDDGQFSEMMVLIRQLKFKTSI</sequence>
<organism evidence="2 3">
    <name type="scientific">Corynespora cassiicola Philippines</name>
    <dbReference type="NCBI Taxonomy" id="1448308"/>
    <lineage>
        <taxon>Eukaryota</taxon>
        <taxon>Fungi</taxon>
        <taxon>Dikarya</taxon>
        <taxon>Ascomycota</taxon>
        <taxon>Pezizomycotina</taxon>
        <taxon>Dothideomycetes</taxon>
        <taxon>Pleosporomycetidae</taxon>
        <taxon>Pleosporales</taxon>
        <taxon>Corynesporascaceae</taxon>
        <taxon>Corynespora</taxon>
    </lineage>
</organism>
<dbReference type="AlphaFoldDB" id="A0A2T2P2C8"/>
<reference evidence="2 3" key="1">
    <citation type="journal article" date="2018" name="Front. Microbiol.">
        <title>Genome-Wide Analysis of Corynespora cassiicola Leaf Fall Disease Putative Effectors.</title>
        <authorList>
            <person name="Lopez D."/>
            <person name="Ribeiro S."/>
            <person name="Label P."/>
            <person name="Fumanal B."/>
            <person name="Venisse J.S."/>
            <person name="Kohler A."/>
            <person name="de Oliveira R.R."/>
            <person name="Labutti K."/>
            <person name="Lipzen A."/>
            <person name="Lail K."/>
            <person name="Bauer D."/>
            <person name="Ohm R.A."/>
            <person name="Barry K.W."/>
            <person name="Spatafora J."/>
            <person name="Grigoriev I.V."/>
            <person name="Martin F.M."/>
            <person name="Pujade-Renaud V."/>
        </authorList>
    </citation>
    <scope>NUCLEOTIDE SEQUENCE [LARGE SCALE GENOMIC DNA]</scope>
    <source>
        <strain evidence="2 3">Philippines</strain>
    </source>
</reference>
<accession>A0A2T2P2C8</accession>
<evidence type="ECO:0000313" key="3">
    <source>
        <dbReference type="Proteomes" id="UP000240883"/>
    </source>
</evidence>
<feature type="compositionally biased region" description="Acidic residues" evidence="1">
    <location>
        <begin position="191"/>
        <end position="223"/>
    </location>
</feature>
<name>A0A2T2P2C8_CORCC</name>
<feature type="compositionally biased region" description="Basic and acidic residues" evidence="1">
    <location>
        <begin position="80"/>
        <end position="95"/>
    </location>
</feature>
<keyword evidence="3" id="KW-1185">Reference proteome</keyword>
<evidence type="ECO:0000256" key="1">
    <source>
        <dbReference type="SAM" id="MobiDB-lite"/>
    </source>
</evidence>